<proteinExistence type="predicted"/>
<dbReference type="Gene3D" id="3.30.360.10">
    <property type="entry name" value="Dihydrodipicolinate Reductase, domain 2"/>
    <property type="match status" value="1"/>
</dbReference>
<reference evidence="3 4" key="1">
    <citation type="submission" date="2019-07" db="EMBL/GenBank/DDBJ databases">
        <title>Full genome sequence of Devosia sp. Gsoil 520.</title>
        <authorList>
            <person name="Im W.-T."/>
        </authorList>
    </citation>
    <scope>NUCLEOTIDE SEQUENCE [LARGE SCALE GENOMIC DNA]</scope>
    <source>
        <strain evidence="3 4">Gsoil 520</strain>
    </source>
</reference>
<dbReference type="Gene3D" id="3.40.50.720">
    <property type="entry name" value="NAD(P)-binding Rossmann-like Domain"/>
    <property type="match status" value="1"/>
</dbReference>
<dbReference type="EMBL" id="CP042304">
    <property type="protein sequence ID" value="QDZ11903.1"/>
    <property type="molecule type" value="Genomic_DNA"/>
</dbReference>
<dbReference type="PANTHER" id="PTHR43377:SF1">
    <property type="entry name" value="BILIVERDIN REDUCTASE A"/>
    <property type="match status" value="1"/>
</dbReference>
<dbReference type="AlphaFoldDB" id="A0A5B8LUV0"/>
<dbReference type="KEGG" id="dea:FPZ08_14795"/>
<dbReference type="RefSeq" id="WP_146290719.1">
    <property type="nucleotide sequence ID" value="NZ_CP042304.1"/>
</dbReference>
<dbReference type="InterPro" id="IPR051450">
    <property type="entry name" value="Gfo/Idh/MocA_Oxidoreductases"/>
</dbReference>
<name>A0A5B8LUV0_9HYPH</name>
<evidence type="ECO:0000313" key="4">
    <source>
        <dbReference type="Proteomes" id="UP000315364"/>
    </source>
</evidence>
<dbReference type="OrthoDB" id="7798185at2"/>
<dbReference type="SUPFAM" id="SSF51735">
    <property type="entry name" value="NAD(P)-binding Rossmann-fold domains"/>
    <property type="match status" value="1"/>
</dbReference>
<feature type="domain" description="GFO/IDH/MocA-like oxidoreductase" evidence="2">
    <location>
        <begin position="134"/>
        <end position="269"/>
    </location>
</feature>
<evidence type="ECO:0000313" key="3">
    <source>
        <dbReference type="EMBL" id="QDZ11903.1"/>
    </source>
</evidence>
<dbReference type="InterPro" id="IPR055170">
    <property type="entry name" value="GFO_IDH_MocA-like_dom"/>
</dbReference>
<sequence>MSAGKVRIGIVGVGWWAAANHLPILKARPDVELVGVCRLGKDELAKVQQAFGIPYGTESYDELLETVPMDAMIVASPHRLHGVQTLQALEKNLHVLVEKPMTVDADEARAIVTLAAERQRHVVVPYGWNFRPYFAEARRLVAAGRIGTIRHISAVMASPIGELMSGQQMPGTENELFRPDPETWANPQNGGYGWGQLVHLLGGMFYLADLAPERVFAFTGKSQLGADLFNSVSLQLAGGATAALSGAATVPDGKPFQLDLRLYGSEGMLLLDVERERCVIQRLDGTEIVIPITPGDGAYACIEPVNRFVDLCKGLAVENAGPALVGARAVEVVGAMLRSAKSGNAEIV</sequence>
<gene>
    <name evidence="3" type="ORF">FPZ08_14795</name>
</gene>
<dbReference type="Pfam" id="PF22725">
    <property type="entry name" value="GFO_IDH_MocA_C3"/>
    <property type="match status" value="1"/>
</dbReference>
<dbReference type="PANTHER" id="PTHR43377">
    <property type="entry name" value="BILIVERDIN REDUCTASE A"/>
    <property type="match status" value="1"/>
</dbReference>
<keyword evidence="4" id="KW-1185">Reference proteome</keyword>
<evidence type="ECO:0000259" key="1">
    <source>
        <dbReference type="Pfam" id="PF01408"/>
    </source>
</evidence>
<protein>
    <submittedName>
        <fullName evidence="3">Gfo/Idh/MocA family oxidoreductase</fullName>
    </submittedName>
</protein>
<evidence type="ECO:0000259" key="2">
    <source>
        <dbReference type="Pfam" id="PF22725"/>
    </source>
</evidence>
<dbReference type="GO" id="GO:0000166">
    <property type="term" value="F:nucleotide binding"/>
    <property type="evidence" value="ECO:0007669"/>
    <property type="project" value="InterPro"/>
</dbReference>
<dbReference type="InterPro" id="IPR036291">
    <property type="entry name" value="NAD(P)-bd_dom_sf"/>
</dbReference>
<dbReference type="SUPFAM" id="SSF55347">
    <property type="entry name" value="Glyceraldehyde-3-phosphate dehydrogenase-like, C-terminal domain"/>
    <property type="match status" value="1"/>
</dbReference>
<accession>A0A5B8LUV0</accession>
<organism evidence="3 4">
    <name type="scientific">Devosia ginsengisoli</name>
    <dbReference type="NCBI Taxonomy" id="400770"/>
    <lineage>
        <taxon>Bacteria</taxon>
        <taxon>Pseudomonadati</taxon>
        <taxon>Pseudomonadota</taxon>
        <taxon>Alphaproteobacteria</taxon>
        <taxon>Hyphomicrobiales</taxon>
        <taxon>Devosiaceae</taxon>
        <taxon>Devosia</taxon>
    </lineage>
</organism>
<dbReference type="InterPro" id="IPR000683">
    <property type="entry name" value="Gfo/Idh/MocA-like_OxRdtase_N"/>
</dbReference>
<dbReference type="Pfam" id="PF01408">
    <property type="entry name" value="GFO_IDH_MocA"/>
    <property type="match status" value="1"/>
</dbReference>
<dbReference type="Proteomes" id="UP000315364">
    <property type="component" value="Chromosome"/>
</dbReference>
<feature type="domain" description="Gfo/Idh/MocA-like oxidoreductase N-terminal" evidence="1">
    <location>
        <begin position="6"/>
        <end position="124"/>
    </location>
</feature>